<comment type="caution">
    <text evidence="11">The sequence shown here is derived from an EMBL/GenBank/DDBJ whole genome shotgun (WGS) entry which is preliminary data.</text>
</comment>
<dbReference type="PANTHER" id="PTHR33989:SF4">
    <property type="entry name" value="PTS SYSTEM N,N'-DIACETYLCHITOBIOSE-SPECIFIC EIIC COMPONENT"/>
    <property type="match status" value="1"/>
</dbReference>
<dbReference type="PIRSF" id="PIRSF006351">
    <property type="entry name" value="PTS_EIIC-Cellobiose"/>
    <property type="match status" value="1"/>
</dbReference>
<keyword evidence="3 8" id="KW-1003">Cell membrane</keyword>
<dbReference type="InterPro" id="IPR051088">
    <property type="entry name" value="PTS_Sugar-EIIC/EIIB"/>
</dbReference>
<evidence type="ECO:0000256" key="1">
    <source>
        <dbReference type="ARBA" id="ARBA00004651"/>
    </source>
</evidence>
<evidence type="ECO:0000256" key="3">
    <source>
        <dbReference type="ARBA" id="ARBA00022475"/>
    </source>
</evidence>
<evidence type="ECO:0000256" key="9">
    <source>
        <dbReference type="SAM" id="Phobius"/>
    </source>
</evidence>
<feature type="domain" description="PTS EIIC type-3" evidence="10">
    <location>
        <begin position="8"/>
        <end position="410"/>
    </location>
</feature>
<organism evidence="11 12">
    <name type="scientific">Candidatus Enterococcus testudinis</name>
    <dbReference type="NCBI Taxonomy" id="1834191"/>
    <lineage>
        <taxon>Bacteria</taxon>
        <taxon>Bacillati</taxon>
        <taxon>Bacillota</taxon>
        <taxon>Bacilli</taxon>
        <taxon>Lactobacillales</taxon>
        <taxon>Enterococcaceae</taxon>
        <taxon>Enterococcus</taxon>
    </lineage>
</organism>
<evidence type="ECO:0000256" key="8">
    <source>
        <dbReference type="PIRNR" id="PIRNR006351"/>
    </source>
</evidence>
<evidence type="ECO:0000313" key="11">
    <source>
        <dbReference type="EMBL" id="OTN75914.1"/>
    </source>
</evidence>
<sequence>MKKIEAWMEKSLMPIAVKVGNVKGLIAIRDGIALAMPLIIIGSIFLIISSFPIAGWTDWLASLYDGRLLAMFNHVVNSSFGIMGLVAAFGIASGMAKQYNVDGASAGVLSISAWLILTPNIISDDGEGIPVKFLGSQGIFIAIVVGLISAWIFQYFIRRNIVIKMPESVPPAVSRSFAALIPGTVILLLAFIVAFIIDSSTFENAHLLLATSLAGPLSFIGGTLAGAILTVFLNSLFWFMGIHGGNIVGSVTGPIFLANTDANRVAFQSGQELPHILTSQFFDMFAYIGGGGAVLGLVIVLIFFGKSAQSKALKPIAAVPNLFNISEPVMFGLPVMLNMTLLIPFLFTPVVNVVIAYFAMNAGLLHKTIGVAVPWTTPPLISGFLATGHISGVIWQIILIAIDVLCYLPFFLIMDRAQQNKKMD</sequence>
<evidence type="ECO:0000256" key="5">
    <source>
        <dbReference type="ARBA" id="ARBA00022692"/>
    </source>
</evidence>
<keyword evidence="5 9" id="KW-0812">Transmembrane</keyword>
<dbReference type="NCBIfam" id="TIGR00410">
    <property type="entry name" value="lacE"/>
    <property type="match status" value="1"/>
</dbReference>
<dbReference type="PANTHER" id="PTHR33989">
    <property type="match status" value="1"/>
</dbReference>
<gene>
    <name evidence="11" type="ORF">A5886_000990</name>
</gene>
<dbReference type="PROSITE" id="PS51105">
    <property type="entry name" value="PTS_EIIC_TYPE_3"/>
    <property type="match status" value="1"/>
</dbReference>
<evidence type="ECO:0000256" key="6">
    <source>
        <dbReference type="ARBA" id="ARBA00022989"/>
    </source>
</evidence>
<dbReference type="GO" id="GO:1901264">
    <property type="term" value="P:carbohydrate derivative transport"/>
    <property type="evidence" value="ECO:0007669"/>
    <property type="project" value="TreeGrafter"/>
</dbReference>
<dbReference type="STRING" id="1834191.A5886_000990"/>
<dbReference type="InterPro" id="IPR004501">
    <property type="entry name" value="PTS_EIIC_3"/>
</dbReference>
<protein>
    <recommendedName>
        <fullName evidence="8">Permease IIC component</fullName>
    </recommendedName>
</protein>
<feature type="transmembrane region" description="Helical" evidence="9">
    <location>
        <begin position="74"/>
        <end position="92"/>
    </location>
</feature>
<dbReference type="GO" id="GO:0009401">
    <property type="term" value="P:phosphoenolpyruvate-dependent sugar phosphotransferase system"/>
    <property type="evidence" value="ECO:0007669"/>
    <property type="project" value="InterPro"/>
</dbReference>
<dbReference type="Pfam" id="PF02378">
    <property type="entry name" value="PTS_EIIC"/>
    <property type="match status" value="1"/>
</dbReference>
<feature type="transmembrane region" description="Helical" evidence="9">
    <location>
        <begin position="177"/>
        <end position="197"/>
    </location>
</feature>
<comment type="function">
    <text evidence="8">The phosphoenolpyruvate-dependent sugar phosphotransferase system (PTS), a major carbohydrate active -transport system, catalyzes the phosphorylation of incoming sugar substrates concomitant with their translocation across the cell membrane.</text>
</comment>
<dbReference type="InterPro" id="IPR004796">
    <property type="entry name" value="PTS_IIC_cello"/>
</dbReference>
<feature type="transmembrane region" description="Helical" evidence="9">
    <location>
        <begin position="104"/>
        <end position="122"/>
    </location>
</feature>
<dbReference type="GO" id="GO:0008982">
    <property type="term" value="F:protein-N(PI)-phosphohistidine-sugar phosphotransferase activity"/>
    <property type="evidence" value="ECO:0007669"/>
    <property type="project" value="UniProtKB-UniRule"/>
</dbReference>
<feature type="transmembrane region" description="Helical" evidence="9">
    <location>
        <begin position="32"/>
        <end position="54"/>
    </location>
</feature>
<feature type="transmembrane region" description="Helical" evidence="9">
    <location>
        <begin position="284"/>
        <end position="304"/>
    </location>
</feature>
<dbReference type="GO" id="GO:0005886">
    <property type="term" value="C:plasma membrane"/>
    <property type="evidence" value="ECO:0007669"/>
    <property type="project" value="UniProtKB-SubCell"/>
</dbReference>
<reference evidence="11 12" key="1">
    <citation type="submission" date="2017-05" db="EMBL/GenBank/DDBJ databases">
        <title>The Genome Sequence of Enterococcus sp. 8G7_MSG3316.</title>
        <authorList>
            <consortium name="The Broad Institute Genomics Platform"/>
            <consortium name="The Broad Institute Genomic Center for Infectious Diseases"/>
            <person name="Earl A."/>
            <person name="Manson A."/>
            <person name="Schwartman J."/>
            <person name="Gilmore M."/>
            <person name="Abouelleil A."/>
            <person name="Cao P."/>
            <person name="Chapman S."/>
            <person name="Cusick C."/>
            <person name="Shea T."/>
            <person name="Young S."/>
            <person name="Neafsey D."/>
            <person name="Nusbaum C."/>
            <person name="Birren B."/>
        </authorList>
    </citation>
    <scope>NUCLEOTIDE SEQUENCE [LARGE SCALE GENOMIC DNA]</scope>
    <source>
        <strain evidence="11 12">8G7_MSG3316</strain>
    </source>
</reference>
<comment type="subcellular location">
    <subcellularLocation>
        <location evidence="1">Cell membrane</location>
        <topology evidence="1">Multi-pass membrane protein</topology>
    </subcellularLocation>
</comment>
<keyword evidence="2 8" id="KW-0813">Transport</keyword>
<accession>A0A242A4G5</accession>
<keyword evidence="12" id="KW-1185">Reference proteome</keyword>
<evidence type="ECO:0000256" key="4">
    <source>
        <dbReference type="ARBA" id="ARBA00022597"/>
    </source>
</evidence>
<evidence type="ECO:0000313" key="12">
    <source>
        <dbReference type="Proteomes" id="UP000195043"/>
    </source>
</evidence>
<dbReference type="RefSeq" id="WP_086273926.1">
    <property type="nucleotide sequence ID" value="NZ_NGKU01000001.1"/>
</dbReference>
<name>A0A242A4G5_9ENTE</name>
<keyword evidence="7 8" id="KW-0472">Membrane</keyword>
<dbReference type="OrthoDB" id="1550290at2"/>
<dbReference type="InterPro" id="IPR003352">
    <property type="entry name" value="PTS_EIIC"/>
</dbReference>
<proteinExistence type="predicted"/>
<evidence type="ECO:0000259" key="10">
    <source>
        <dbReference type="PROSITE" id="PS51105"/>
    </source>
</evidence>
<evidence type="ECO:0000256" key="7">
    <source>
        <dbReference type="ARBA" id="ARBA00023136"/>
    </source>
</evidence>
<keyword evidence="6 9" id="KW-1133">Transmembrane helix</keyword>
<dbReference type="Proteomes" id="UP000195043">
    <property type="component" value="Unassembled WGS sequence"/>
</dbReference>
<keyword evidence="4 8" id="KW-0762">Sugar transport</keyword>
<feature type="transmembrane region" description="Helical" evidence="9">
    <location>
        <begin position="393"/>
        <end position="413"/>
    </location>
</feature>
<feature type="transmembrane region" description="Helical" evidence="9">
    <location>
        <begin position="217"/>
        <end position="239"/>
    </location>
</feature>
<dbReference type="AlphaFoldDB" id="A0A242A4G5"/>
<evidence type="ECO:0000256" key="2">
    <source>
        <dbReference type="ARBA" id="ARBA00022448"/>
    </source>
</evidence>
<dbReference type="EMBL" id="NGKU01000001">
    <property type="protein sequence ID" value="OTN75914.1"/>
    <property type="molecule type" value="Genomic_DNA"/>
</dbReference>
<feature type="transmembrane region" description="Helical" evidence="9">
    <location>
        <begin position="134"/>
        <end position="157"/>
    </location>
</feature>